<evidence type="ECO:0000313" key="2">
    <source>
        <dbReference type="EMBL" id="GMN44526.1"/>
    </source>
</evidence>
<gene>
    <name evidence="2" type="ORF">TIFTF001_013722</name>
</gene>
<dbReference type="PANTHER" id="PTHR13343">
    <property type="entry name" value="CREG1 PROTEIN"/>
    <property type="match status" value="1"/>
</dbReference>
<sequence length="459" mass="51133">MFDSAMVLRLSSGSTSLCSSTALPYYRPMWSSEDVAGAVHVGSCRLSRACGFDVPWNKFRRTNSGSLRRCDLIKNKIRASARQLGPGSDPIKQNGKAQYHPFEEIAKSTSENGADAILTSEETARTIIEVNSKATVMFTNLINDQVHENIIWPEMPYVTDEHGNIYFHVKDGDDTMQALTSENNFVDWVAVLEDEDDQDDSDESLGDWAKLETMRSSHPMYFAQKLAEVVSDNPVDWMEQPPASLAIQGVVRPALIEENTVIQKHLSRQQNSDADLNNVGETVEGESEGPGRINGHEYGSESSKDSSIPAEELEKDEIRPNGAMFYKLEMIKMQLFSAHGHQTNVEIEDFMNAQSDPIAHSAAKIISRLKAGGEKTTQALKSLCWRLKGIQVEEAVIIGVDSVGFDLRICSGTQVQTLRFAFDTRATSEYCAEIQVNDLLFPRIHQKPQKVKQAHQNEC</sequence>
<organism evidence="2 3">
    <name type="scientific">Ficus carica</name>
    <name type="common">Common fig</name>
    <dbReference type="NCBI Taxonomy" id="3494"/>
    <lineage>
        <taxon>Eukaryota</taxon>
        <taxon>Viridiplantae</taxon>
        <taxon>Streptophyta</taxon>
        <taxon>Embryophyta</taxon>
        <taxon>Tracheophyta</taxon>
        <taxon>Spermatophyta</taxon>
        <taxon>Magnoliopsida</taxon>
        <taxon>eudicotyledons</taxon>
        <taxon>Gunneridae</taxon>
        <taxon>Pentapetalae</taxon>
        <taxon>rosids</taxon>
        <taxon>fabids</taxon>
        <taxon>Rosales</taxon>
        <taxon>Moraceae</taxon>
        <taxon>Ficeae</taxon>
        <taxon>Ficus</taxon>
    </lineage>
</organism>
<feature type="region of interest" description="Disordered" evidence="1">
    <location>
        <begin position="266"/>
        <end position="314"/>
    </location>
</feature>
<keyword evidence="3" id="KW-1185">Reference proteome</keyword>
<comment type="caution">
    <text evidence="2">The sequence shown here is derived from an EMBL/GenBank/DDBJ whole genome shotgun (WGS) entry which is preliminary data.</text>
</comment>
<dbReference type="AlphaFoldDB" id="A0AA88AQB0"/>
<protein>
    <recommendedName>
        <fullName evidence="4">FMN-binding split barrel</fullName>
    </recommendedName>
</protein>
<evidence type="ECO:0000313" key="3">
    <source>
        <dbReference type="Proteomes" id="UP001187192"/>
    </source>
</evidence>
<dbReference type="Gene3D" id="3.20.180.10">
    <property type="entry name" value="PNP-oxidase-like"/>
    <property type="match status" value="1"/>
</dbReference>
<dbReference type="Proteomes" id="UP001187192">
    <property type="component" value="Unassembled WGS sequence"/>
</dbReference>
<name>A0AA88AQB0_FICCA</name>
<dbReference type="InterPro" id="IPR037119">
    <property type="entry name" value="Haem_oxidase_HugZ-like_sf"/>
</dbReference>
<evidence type="ECO:0000256" key="1">
    <source>
        <dbReference type="SAM" id="MobiDB-lite"/>
    </source>
</evidence>
<proteinExistence type="predicted"/>
<feature type="compositionally biased region" description="Basic and acidic residues" evidence="1">
    <location>
        <begin position="294"/>
        <end position="304"/>
    </location>
</feature>
<dbReference type="SUPFAM" id="SSF50475">
    <property type="entry name" value="FMN-binding split barrel"/>
    <property type="match status" value="1"/>
</dbReference>
<reference evidence="2" key="1">
    <citation type="submission" date="2023-07" db="EMBL/GenBank/DDBJ databases">
        <title>draft genome sequence of fig (Ficus carica).</title>
        <authorList>
            <person name="Takahashi T."/>
            <person name="Nishimura K."/>
        </authorList>
    </citation>
    <scope>NUCLEOTIDE SEQUENCE</scope>
</reference>
<dbReference type="EMBL" id="BTGU01000018">
    <property type="protein sequence ID" value="GMN44526.1"/>
    <property type="molecule type" value="Genomic_DNA"/>
</dbReference>
<evidence type="ECO:0008006" key="4">
    <source>
        <dbReference type="Google" id="ProtNLM"/>
    </source>
</evidence>
<dbReference type="PANTHER" id="PTHR13343:SF28">
    <property type="entry name" value="PENTATRICOPEPTIDE REPEAT (PPR) SUPERFAMILY PROTEIN"/>
    <property type="match status" value="1"/>
</dbReference>
<accession>A0AA88AQB0</accession>